<sequence>MKVVNRGYIYVEPKQAFCDWAKQHDPEFDFDESDDLEGNLYLIEEDFFEYEPLIESHFKKIMKNECLAVVDSDDDYPKPTLELFLEWFTVRIGSSVFDTQKTDLESDKL</sequence>
<dbReference type="Proteomes" id="UP000316008">
    <property type="component" value="Unassembled WGS sequence"/>
</dbReference>
<dbReference type="OrthoDB" id="8602450at2"/>
<evidence type="ECO:0000313" key="1">
    <source>
        <dbReference type="EMBL" id="TSJ42374.1"/>
    </source>
</evidence>
<evidence type="ECO:0000313" key="2">
    <source>
        <dbReference type="Proteomes" id="UP000316008"/>
    </source>
</evidence>
<organism evidence="1 2">
    <name type="scientific">Fluviicola chungangensis</name>
    <dbReference type="NCBI Taxonomy" id="2597671"/>
    <lineage>
        <taxon>Bacteria</taxon>
        <taxon>Pseudomonadati</taxon>
        <taxon>Bacteroidota</taxon>
        <taxon>Flavobacteriia</taxon>
        <taxon>Flavobacteriales</taxon>
        <taxon>Crocinitomicaceae</taxon>
        <taxon>Fluviicola</taxon>
    </lineage>
</organism>
<comment type="caution">
    <text evidence="1">The sequence shown here is derived from an EMBL/GenBank/DDBJ whole genome shotgun (WGS) entry which is preliminary data.</text>
</comment>
<dbReference type="AlphaFoldDB" id="A0A556MQZ5"/>
<accession>A0A556MQZ5</accession>
<gene>
    <name evidence="1" type="ORF">FO442_11445</name>
</gene>
<protein>
    <submittedName>
        <fullName evidence="1">Uncharacterized protein</fullName>
    </submittedName>
</protein>
<keyword evidence="2" id="KW-1185">Reference proteome</keyword>
<reference evidence="1 2" key="1">
    <citation type="submission" date="2019-07" db="EMBL/GenBank/DDBJ databases">
        <authorList>
            <person name="Huq M.A."/>
        </authorList>
    </citation>
    <scope>NUCLEOTIDE SEQUENCE [LARGE SCALE GENOMIC DNA]</scope>
    <source>
        <strain evidence="1 2">MAH-3</strain>
    </source>
</reference>
<dbReference type="RefSeq" id="WP_144333329.1">
    <property type="nucleotide sequence ID" value="NZ_VLPL01000005.1"/>
</dbReference>
<proteinExistence type="predicted"/>
<dbReference type="EMBL" id="VLPL01000005">
    <property type="protein sequence ID" value="TSJ42374.1"/>
    <property type="molecule type" value="Genomic_DNA"/>
</dbReference>
<name>A0A556MQZ5_9FLAO</name>